<feature type="transmembrane region" description="Helical" evidence="1">
    <location>
        <begin position="75"/>
        <end position="97"/>
    </location>
</feature>
<protein>
    <submittedName>
        <fullName evidence="2">Oidioi.mRNA.OKI2018_I69.chr1.g3584.t1.cds</fullName>
    </submittedName>
</protein>
<keyword evidence="1" id="KW-0812">Transmembrane</keyword>
<evidence type="ECO:0000256" key="1">
    <source>
        <dbReference type="SAM" id="Phobius"/>
    </source>
</evidence>
<sequence>MTPNTKCTVECANCKAEGKIYLITGKDKRLLIPKKLLDEERRYSLPERERRYSLRNTEKKLKLKKHGNATDKQKLVYVVLGSIFWISIMLLTNYISLQKNRLASRNSSFLPAQEPFTIVGMSKVTATEGMRFYLYGVDKNAHDSGLPARKNCQNGCPCKNFICSKTQYPLKTNVVVENYAYDSIYHVLTNRSNLFLQLEVRDKRLVGNVLANFEFDFTAVYSTIFMEGKSYVFIYHAYDRFNNNYFITQTGISKPIETERIGLSFLYLVDEKSLSLKHSFGKTPDFPPYGLNFIFGVGTIDSTEKSRIIFCGTRLDEDRCFFIESGLIRNFRYSKPPPPSIKSDIWVEENDRALKLPVDNHFTIFYFRDKNIRVDSLEPGKNPSVSPWRSEKYAAPRPPGGFKLYKMYLDAIPDKTLASTISTSNSLSQSIVSTRDTGSSLTDWYHIRFSDTIFCIFDRAT</sequence>
<dbReference type="EMBL" id="OU015566">
    <property type="protein sequence ID" value="CAG5107988.1"/>
    <property type="molecule type" value="Genomic_DNA"/>
</dbReference>
<organism evidence="2 3">
    <name type="scientific">Oikopleura dioica</name>
    <name type="common">Tunicate</name>
    <dbReference type="NCBI Taxonomy" id="34765"/>
    <lineage>
        <taxon>Eukaryota</taxon>
        <taxon>Metazoa</taxon>
        <taxon>Chordata</taxon>
        <taxon>Tunicata</taxon>
        <taxon>Appendicularia</taxon>
        <taxon>Copelata</taxon>
        <taxon>Oikopleuridae</taxon>
        <taxon>Oikopleura</taxon>
    </lineage>
</organism>
<evidence type="ECO:0000313" key="2">
    <source>
        <dbReference type="EMBL" id="CAG5107988.1"/>
    </source>
</evidence>
<keyword evidence="3" id="KW-1185">Reference proteome</keyword>
<gene>
    <name evidence="2" type="ORF">OKIOD_LOCUS12349</name>
</gene>
<keyword evidence="1" id="KW-1133">Transmembrane helix</keyword>
<evidence type="ECO:0000313" key="3">
    <source>
        <dbReference type="Proteomes" id="UP001158576"/>
    </source>
</evidence>
<keyword evidence="1" id="KW-0472">Membrane</keyword>
<proteinExistence type="predicted"/>
<reference evidence="2 3" key="1">
    <citation type="submission" date="2021-04" db="EMBL/GenBank/DDBJ databases">
        <authorList>
            <person name="Bliznina A."/>
        </authorList>
    </citation>
    <scope>NUCLEOTIDE SEQUENCE [LARGE SCALE GENOMIC DNA]</scope>
</reference>
<dbReference type="Proteomes" id="UP001158576">
    <property type="component" value="Chromosome 1"/>
</dbReference>
<name>A0ABN7SYW6_OIKDI</name>
<accession>A0ABN7SYW6</accession>